<dbReference type="InterPro" id="IPR008949">
    <property type="entry name" value="Isoprenoid_synthase_dom_sf"/>
</dbReference>
<gene>
    <name evidence="3" type="ORF">NZH93_43890</name>
</gene>
<dbReference type="PANTHER" id="PTHR35201">
    <property type="entry name" value="TERPENE SYNTHASE"/>
    <property type="match status" value="1"/>
</dbReference>
<evidence type="ECO:0000256" key="2">
    <source>
        <dbReference type="RuleBase" id="RU366034"/>
    </source>
</evidence>
<keyword evidence="2" id="KW-0479">Metal-binding</keyword>
<organism evidence="3 4">
    <name type="scientific">Umezawaea endophytica</name>
    <dbReference type="NCBI Taxonomy" id="1654476"/>
    <lineage>
        <taxon>Bacteria</taxon>
        <taxon>Bacillati</taxon>
        <taxon>Actinomycetota</taxon>
        <taxon>Actinomycetes</taxon>
        <taxon>Pseudonocardiales</taxon>
        <taxon>Pseudonocardiaceae</taxon>
        <taxon>Umezawaea</taxon>
    </lineage>
</organism>
<dbReference type="InterPro" id="IPR034686">
    <property type="entry name" value="Terpene_cyclase-like_2"/>
</dbReference>
<proteinExistence type="inferred from homology"/>
<dbReference type="SFLD" id="SFLDS00005">
    <property type="entry name" value="Isoprenoid_Synthase_Type_I"/>
    <property type="match status" value="1"/>
</dbReference>
<sequence>MTEWPQPRIWHLFPRRRNPLGDQAETHVRGWLDRYRLAEDPEDLIRLRHSRLGEAIAWSYPNASREVLELAADLLLWLLSFDDTHVEKATSDAAADVASRVAAFVDVLGHDGNSDGIGHEAALADLVGRARALLAPGQVARLLAAVHTTALAFLWQRIVRGKRVRLAEYNAMRPFSSLAAPLVVLIEPAAGLDLPDVVREDPDVRRVGHAARTLAGWINDLYSFAYEYDSTGEPPRTLPTLLAERNQCSLPKGFAEAVRMCEREARTAHALLVKLAGSGAPQAAVYSQAVRDNIASNEWWYTSDRYAAASTVLRPR</sequence>
<accession>A0A9X2VVP9</accession>
<dbReference type="Proteomes" id="UP001141259">
    <property type="component" value="Unassembled WGS sequence"/>
</dbReference>
<evidence type="ECO:0000313" key="3">
    <source>
        <dbReference type="EMBL" id="MCS7483820.1"/>
    </source>
</evidence>
<dbReference type="EC" id="4.2.3.-" evidence="2"/>
<protein>
    <recommendedName>
        <fullName evidence="2">Terpene synthase</fullName>
        <ecNumber evidence="2">4.2.3.-</ecNumber>
    </recommendedName>
</protein>
<dbReference type="Gene3D" id="1.10.600.10">
    <property type="entry name" value="Farnesyl Diphosphate Synthase"/>
    <property type="match status" value="1"/>
</dbReference>
<keyword evidence="1 2" id="KW-0456">Lyase</keyword>
<comment type="caution">
    <text evidence="3">The sequence shown here is derived from an EMBL/GenBank/DDBJ whole genome shotgun (WGS) entry which is preliminary data.</text>
</comment>
<dbReference type="Pfam" id="PF19086">
    <property type="entry name" value="Terpene_syn_C_2"/>
    <property type="match status" value="1"/>
</dbReference>
<name>A0A9X2VVP9_9PSEU</name>
<dbReference type="RefSeq" id="WP_259629272.1">
    <property type="nucleotide sequence ID" value="NZ_JANYMP010000037.1"/>
</dbReference>
<dbReference type="AlphaFoldDB" id="A0A9X2VVP9"/>
<dbReference type="SFLD" id="SFLDG01020">
    <property type="entry name" value="Terpene_Cyclase_Like_2"/>
    <property type="match status" value="1"/>
</dbReference>
<keyword evidence="2" id="KW-0460">Magnesium</keyword>
<evidence type="ECO:0000313" key="4">
    <source>
        <dbReference type="Proteomes" id="UP001141259"/>
    </source>
</evidence>
<dbReference type="SUPFAM" id="SSF48576">
    <property type="entry name" value="Terpenoid synthases"/>
    <property type="match status" value="1"/>
</dbReference>
<comment type="cofactor">
    <cofactor evidence="2">
        <name>Mg(2+)</name>
        <dbReference type="ChEBI" id="CHEBI:18420"/>
    </cofactor>
</comment>
<dbReference type="EMBL" id="JANYMP010000037">
    <property type="protein sequence ID" value="MCS7483820.1"/>
    <property type="molecule type" value="Genomic_DNA"/>
</dbReference>
<comment type="similarity">
    <text evidence="2">Belongs to the terpene synthase family.</text>
</comment>
<dbReference type="PANTHER" id="PTHR35201:SF4">
    <property type="entry name" value="BETA-PINACENE SYNTHASE-RELATED"/>
    <property type="match status" value="1"/>
</dbReference>
<reference evidence="3" key="1">
    <citation type="submission" date="2022-08" db="EMBL/GenBank/DDBJ databases">
        <authorList>
            <person name="Tistechok S."/>
            <person name="Samborskyy M."/>
            <person name="Roman I."/>
        </authorList>
    </citation>
    <scope>NUCLEOTIDE SEQUENCE</scope>
    <source>
        <strain evidence="3">DSM 103496</strain>
    </source>
</reference>
<dbReference type="GO" id="GO:0046872">
    <property type="term" value="F:metal ion binding"/>
    <property type="evidence" value="ECO:0007669"/>
    <property type="project" value="UniProtKB-KW"/>
</dbReference>
<evidence type="ECO:0000256" key="1">
    <source>
        <dbReference type="ARBA" id="ARBA00023239"/>
    </source>
</evidence>
<dbReference type="GO" id="GO:0010333">
    <property type="term" value="F:terpene synthase activity"/>
    <property type="evidence" value="ECO:0007669"/>
    <property type="project" value="InterPro"/>
</dbReference>
<keyword evidence="4" id="KW-1185">Reference proteome</keyword>